<evidence type="ECO:0000313" key="1">
    <source>
        <dbReference type="EMBL" id="RGP63160.1"/>
    </source>
</evidence>
<proteinExistence type="predicted"/>
<evidence type="ECO:0000313" key="2">
    <source>
        <dbReference type="Proteomes" id="UP000266234"/>
    </source>
</evidence>
<accession>A0A395RSN3</accession>
<organism evidence="1 2">
    <name type="scientific">Fusarium longipes</name>
    <dbReference type="NCBI Taxonomy" id="694270"/>
    <lineage>
        <taxon>Eukaryota</taxon>
        <taxon>Fungi</taxon>
        <taxon>Dikarya</taxon>
        <taxon>Ascomycota</taxon>
        <taxon>Pezizomycotina</taxon>
        <taxon>Sordariomycetes</taxon>
        <taxon>Hypocreomycetidae</taxon>
        <taxon>Hypocreales</taxon>
        <taxon>Nectriaceae</taxon>
        <taxon>Fusarium</taxon>
    </lineage>
</organism>
<dbReference type="Proteomes" id="UP000266234">
    <property type="component" value="Unassembled WGS sequence"/>
</dbReference>
<sequence length="212" mass="23562">MYADNEPHLENPPPKCIACSQLCAWEETAWACTSCKRVHKHSQLDCRFLDRSKTPPIAQDNTYRSGDEPLTGDRHAILMNQDGNSCNSVYTLRSDDVGQPGYSRNKGGSMAPCSRIAAEQGSRESGVKQLDRGEQDGDIDSMEVADNEEEIDPARVIIWVSELTAVCMGERPTDIERALWQVDSLVSTPELRLETLAADNEVELSDDMEIDD</sequence>
<comment type="caution">
    <text evidence="1">The sequence shown here is derived from an EMBL/GenBank/DDBJ whole genome shotgun (WGS) entry which is preliminary data.</text>
</comment>
<protein>
    <submittedName>
        <fullName evidence="1">Uncharacterized protein</fullName>
    </submittedName>
</protein>
<reference evidence="1 2" key="1">
    <citation type="journal article" date="2018" name="PLoS Pathog.">
        <title>Evolution of structural diversity of trichothecenes, a family of toxins produced by plant pathogenic and entomopathogenic fungi.</title>
        <authorList>
            <person name="Proctor R.H."/>
            <person name="McCormick S.P."/>
            <person name="Kim H.S."/>
            <person name="Cardoza R.E."/>
            <person name="Stanley A.M."/>
            <person name="Lindo L."/>
            <person name="Kelly A."/>
            <person name="Brown D.W."/>
            <person name="Lee T."/>
            <person name="Vaughan M.M."/>
            <person name="Alexander N.J."/>
            <person name="Busman M."/>
            <person name="Gutierrez S."/>
        </authorList>
    </citation>
    <scope>NUCLEOTIDE SEQUENCE [LARGE SCALE GENOMIC DNA]</scope>
    <source>
        <strain evidence="1 2">NRRL 20695</strain>
    </source>
</reference>
<dbReference type="OrthoDB" id="5057680at2759"/>
<dbReference type="EMBL" id="PXOG01000276">
    <property type="protein sequence ID" value="RGP63160.1"/>
    <property type="molecule type" value="Genomic_DNA"/>
</dbReference>
<gene>
    <name evidence="1" type="ORF">FLONG3_10021</name>
</gene>
<keyword evidence="2" id="KW-1185">Reference proteome</keyword>
<dbReference type="AlphaFoldDB" id="A0A395RSN3"/>
<name>A0A395RSN3_9HYPO</name>